<dbReference type="AlphaFoldDB" id="A0A0N7L412"/>
<accession>A0A0N7L412</accession>
<dbReference type="RefSeq" id="XP_024573756.1">
    <property type="nucleotide sequence ID" value="XM_024722707.1"/>
</dbReference>
<sequence>MLSSSSLSPSASATRPFASVSLTPEELPKLKISVGIGTQHQRASRERDAGAAEFDVVPPIPTRTDAAVGSDTIVPHRQATQSLASPASNFTPRITKFGLSPLIEAAERVRHSTTEIRNRRISRSSLLKRGIFQLQTLPSTMHTMGSYPLETSTTPKRACMRADNVLNMQASYSLLSCRPQQETMRPKQSKQLQPYNVRPTKTLGLDTVSNLTKSNGLSHLSGVSVWKVVLITGNFPQDICFSENGTSPVVSLISNKFDSESKDGGFTVKADESVDTNLGQWSGGGGIYIDAFIQAVQGGLLQKVDDGKLKGISTNIGNKARILSGSTHHVDTQVAPGNASYNPLSLSSIMNDESSSPIAFNVPDNVKACAISNELHRSPSSGLSEFKIRQTTAHRVLKRSDYSQHGTVRSGRWSEEEECYAKAMIDAFKAGYLPLHGNVSLRKFLSEMLLCHPMRISKKFVGYVRKYHYYRVAAGTCDPGVRAQVLNQLSYLEHAFWKSQQNNEWCNSFRRDE</sequence>
<reference evidence="2" key="1">
    <citation type="submission" date="2014-09" db="EMBL/GenBank/DDBJ databases">
        <authorList>
            <person name="Sharma Rahul"/>
            <person name="Thines Marco"/>
        </authorList>
    </citation>
    <scope>NUCLEOTIDE SEQUENCE [LARGE SCALE GENOMIC DNA]</scope>
</reference>
<evidence type="ECO:0000313" key="2">
    <source>
        <dbReference type="Proteomes" id="UP000054928"/>
    </source>
</evidence>
<evidence type="ECO:0000313" key="1">
    <source>
        <dbReference type="EMBL" id="CEG37387.1"/>
    </source>
</evidence>
<keyword evidence="2" id="KW-1185">Reference proteome</keyword>
<proteinExistence type="predicted"/>
<protein>
    <submittedName>
        <fullName evidence="1">Uncharacterized protein</fullName>
    </submittedName>
</protein>
<dbReference type="OMA" id="PHGPNTR"/>
<dbReference type="EMBL" id="CCYD01000286">
    <property type="protein sequence ID" value="CEG37387.1"/>
    <property type="molecule type" value="Genomic_DNA"/>
</dbReference>
<dbReference type="GeneID" id="36400036"/>
<dbReference type="PANTHER" id="PTHR35213">
    <property type="entry name" value="RING-TYPE DOMAIN-CONTAINING PROTEIN-RELATED"/>
    <property type="match status" value="1"/>
</dbReference>
<dbReference type="OrthoDB" id="158725at2759"/>
<name>A0A0N7L412_PLAHL</name>
<dbReference type="PANTHER" id="PTHR35213:SF3">
    <property type="entry name" value="MYB-LIKE DOMAIN-CONTAINING PROTEIN"/>
    <property type="match status" value="1"/>
</dbReference>
<dbReference type="Proteomes" id="UP000054928">
    <property type="component" value="Unassembled WGS sequence"/>
</dbReference>
<organism evidence="1 2">
    <name type="scientific">Plasmopara halstedii</name>
    <name type="common">Downy mildew of sunflower</name>
    <dbReference type="NCBI Taxonomy" id="4781"/>
    <lineage>
        <taxon>Eukaryota</taxon>
        <taxon>Sar</taxon>
        <taxon>Stramenopiles</taxon>
        <taxon>Oomycota</taxon>
        <taxon>Peronosporomycetes</taxon>
        <taxon>Peronosporales</taxon>
        <taxon>Peronosporaceae</taxon>
        <taxon>Plasmopara</taxon>
    </lineage>
</organism>